<organism evidence="2 3">
    <name type="scientific">Holdemanella biformis</name>
    <dbReference type="NCBI Taxonomy" id="1735"/>
    <lineage>
        <taxon>Bacteria</taxon>
        <taxon>Bacillati</taxon>
        <taxon>Bacillota</taxon>
        <taxon>Erysipelotrichia</taxon>
        <taxon>Erysipelotrichales</taxon>
        <taxon>Erysipelotrichaceae</taxon>
        <taxon>Holdemanella</taxon>
    </lineage>
</organism>
<dbReference type="RefSeq" id="WP_118324190.1">
    <property type="nucleotide sequence ID" value="NZ_QRYQ01000001.1"/>
</dbReference>
<proteinExistence type="predicted"/>
<feature type="domain" description="Phage conserved hypothetical protein C-terminal" evidence="1">
    <location>
        <begin position="175"/>
        <end position="247"/>
    </location>
</feature>
<protein>
    <recommendedName>
        <fullName evidence="1">Phage conserved hypothetical protein C-terminal domain-containing protein</fullName>
    </recommendedName>
</protein>
<evidence type="ECO:0000259" key="1">
    <source>
        <dbReference type="Pfam" id="PF09524"/>
    </source>
</evidence>
<sequence>MKHSFDAEIANEYGVEIAIMFDMFCFWISKNEANNYNFQDGKYWTFNTYEGLHKMFPYWNVQKIKRILNKMVELGLLVKGNYNENPWNHTTWYAFGEVGQKLKNALSIDWSKVTNRTVENGNCRIVKNDQCTMVKNDQSKTVILTVSNTVNKRNIKESSDDTDLSASETIPYVEIIDYLNSKCSKHYKHSNRIAREKIHARWNEGFRLEDFKLVIDVKAYDWLNDTKMNKYLRPDTLFGSKFEIYLNSVAPKQKTNNFVITKGVKM</sequence>
<comment type="caution">
    <text evidence="2">The sequence shown here is derived from an EMBL/GenBank/DDBJ whole genome shotgun (WGS) entry which is preliminary data.</text>
</comment>
<dbReference type="Proteomes" id="UP000265489">
    <property type="component" value="Unassembled WGS sequence"/>
</dbReference>
<accession>A0A395WBX6</accession>
<dbReference type="Pfam" id="PF09524">
    <property type="entry name" value="Phg_2220_C"/>
    <property type="match status" value="1"/>
</dbReference>
<evidence type="ECO:0000313" key="2">
    <source>
        <dbReference type="EMBL" id="RGU94005.1"/>
    </source>
</evidence>
<gene>
    <name evidence="2" type="ORF">DWW32_00390</name>
</gene>
<name>A0A395WBX6_9FIRM</name>
<reference evidence="2 3" key="1">
    <citation type="submission" date="2018-08" db="EMBL/GenBank/DDBJ databases">
        <title>A genome reference for cultivated species of the human gut microbiota.</title>
        <authorList>
            <person name="Zou Y."/>
            <person name="Xue W."/>
            <person name="Luo G."/>
        </authorList>
    </citation>
    <scope>NUCLEOTIDE SEQUENCE [LARGE SCALE GENOMIC DNA]</scope>
    <source>
        <strain evidence="2 3">AF15-20</strain>
    </source>
</reference>
<dbReference type="InterPro" id="IPR011741">
    <property type="entry name" value="Phg_2220_C"/>
</dbReference>
<dbReference type="AlphaFoldDB" id="A0A395WBX6"/>
<dbReference type="EMBL" id="QRYQ01000001">
    <property type="protein sequence ID" value="RGU94005.1"/>
    <property type="molecule type" value="Genomic_DNA"/>
</dbReference>
<evidence type="ECO:0000313" key="3">
    <source>
        <dbReference type="Proteomes" id="UP000265489"/>
    </source>
</evidence>
<dbReference type="NCBIfam" id="TIGR02220">
    <property type="entry name" value="phg_TIGR02220"/>
    <property type="match status" value="1"/>
</dbReference>